<comment type="caution">
    <text evidence="3">The sequence shown here is derived from an EMBL/GenBank/DDBJ whole genome shotgun (WGS) entry which is preliminary data.</text>
</comment>
<reference evidence="3" key="1">
    <citation type="submission" date="2020-08" db="EMBL/GenBank/DDBJ databases">
        <title>Multicomponent nature underlies the extraordinary mechanical properties of spider dragline silk.</title>
        <authorList>
            <person name="Kono N."/>
            <person name="Nakamura H."/>
            <person name="Mori M."/>
            <person name="Yoshida Y."/>
            <person name="Ohtoshi R."/>
            <person name="Malay A.D."/>
            <person name="Moran D.A.P."/>
            <person name="Tomita M."/>
            <person name="Numata K."/>
            <person name="Arakawa K."/>
        </authorList>
    </citation>
    <scope>NUCLEOTIDE SEQUENCE</scope>
</reference>
<dbReference type="Pfam" id="PF25787">
    <property type="entry name" value="HTH_SB"/>
    <property type="match status" value="1"/>
</dbReference>
<dbReference type="InterPro" id="IPR036388">
    <property type="entry name" value="WH-like_DNA-bd_sf"/>
</dbReference>
<evidence type="ECO:0000259" key="2">
    <source>
        <dbReference type="Pfam" id="PF25787"/>
    </source>
</evidence>
<dbReference type="Gene3D" id="1.10.10.10">
    <property type="entry name" value="Winged helix-like DNA-binding domain superfamily/Winged helix DNA-binding domain"/>
    <property type="match status" value="1"/>
</dbReference>
<evidence type="ECO:0000313" key="4">
    <source>
        <dbReference type="Proteomes" id="UP000887159"/>
    </source>
</evidence>
<protein>
    <submittedName>
        <fullName evidence="3">Paired domain-containing protein</fullName>
    </submittedName>
</protein>
<feature type="domain" description="Sleeping Beauty transposase HTH" evidence="2">
    <location>
        <begin position="4"/>
        <end position="53"/>
    </location>
</feature>
<organism evidence="3 4">
    <name type="scientific">Trichonephila clavipes</name>
    <name type="common">Golden silk orbweaver</name>
    <name type="synonym">Nephila clavipes</name>
    <dbReference type="NCBI Taxonomy" id="2585209"/>
    <lineage>
        <taxon>Eukaryota</taxon>
        <taxon>Metazoa</taxon>
        <taxon>Ecdysozoa</taxon>
        <taxon>Arthropoda</taxon>
        <taxon>Chelicerata</taxon>
        <taxon>Arachnida</taxon>
        <taxon>Araneae</taxon>
        <taxon>Araneomorphae</taxon>
        <taxon>Entelegynae</taxon>
        <taxon>Araneoidea</taxon>
        <taxon>Nephilidae</taxon>
        <taxon>Trichonephila</taxon>
    </lineage>
</organism>
<dbReference type="Proteomes" id="UP000887159">
    <property type="component" value="Unassembled WGS sequence"/>
</dbReference>
<dbReference type="GO" id="GO:0005634">
    <property type="term" value="C:nucleus"/>
    <property type="evidence" value="ECO:0007669"/>
    <property type="project" value="UniProtKB-SubCell"/>
</dbReference>
<dbReference type="InterPro" id="IPR009057">
    <property type="entry name" value="Homeodomain-like_sf"/>
</dbReference>
<accession>A0A8X6V557</accession>
<sequence>MAPKTKEISLDMRKHITELQKEGKSFRETGKILKLLFTTVGYIVKKYLETGSVENKPKPGGPSKLISRAKRMIVRSETNKPMTSAQNIANELLSLSVII</sequence>
<evidence type="ECO:0000256" key="1">
    <source>
        <dbReference type="ARBA" id="ARBA00004123"/>
    </source>
</evidence>
<dbReference type="EMBL" id="BMAU01021186">
    <property type="protein sequence ID" value="GFX95372.1"/>
    <property type="molecule type" value="Genomic_DNA"/>
</dbReference>
<gene>
    <name evidence="3" type="primary">NCL1_24828</name>
    <name evidence="3" type="ORF">TNCV_3684241</name>
</gene>
<dbReference type="AlphaFoldDB" id="A0A8X6V557"/>
<dbReference type="SUPFAM" id="SSF46689">
    <property type="entry name" value="Homeodomain-like"/>
    <property type="match status" value="1"/>
</dbReference>
<comment type="subcellular location">
    <subcellularLocation>
        <location evidence="1">Nucleus</location>
    </subcellularLocation>
</comment>
<name>A0A8X6V557_TRICX</name>
<keyword evidence="4" id="KW-1185">Reference proteome</keyword>
<proteinExistence type="predicted"/>
<evidence type="ECO:0000313" key="3">
    <source>
        <dbReference type="EMBL" id="GFX95372.1"/>
    </source>
</evidence>
<dbReference type="InterPro" id="IPR057667">
    <property type="entry name" value="HTH_SB"/>
</dbReference>